<sequence>FSFGKSSHTNTQLSLYINVGKHLVNDKKLTKHQHLIMKIHPIFSKQYILWWFLMATAISLKVIIFGFNPNGLSKMEGYEDRGLMFWIIGTLFCAVIFSAPFYLLSRPILKKWNPKVYMILISVFVGLLLIFSL</sequence>
<feature type="transmembrane region" description="Helical" evidence="1">
    <location>
        <begin position="116"/>
        <end position="132"/>
    </location>
</feature>
<protein>
    <submittedName>
        <fullName evidence="2">Uncharacterized protein</fullName>
    </submittedName>
</protein>
<keyword evidence="3" id="KW-1185">Reference proteome</keyword>
<keyword evidence="1" id="KW-0472">Membrane</keyword>
<dbReference type="EMBL" id="JBHTIB010000019">
    <property type="protein sequence ID" value="MFD0837227.1"/>
    <property type="molecule type" value="Genomic_DNA"/>
</dbReference>
<evidence type="ECO:0000313" key="3">
    <source>
        <dbReference type="Proteomes" id="UP001597011"/>
    </source>
</evidence>
<name>A0ABW3BWY3_9FLAO</name>
<keyword evidence="1" id="KW-0812">Transmembrane</keyword>
<feature type="transmembrane region" description="Helical" evidence="1">
    <location>
        <begin position="83"/>
        <end position="104"/>
    </location>
</feature>
<feature type="non-terminal residue" evidence="2">
    <location>
        <position position="1"/>
    </location>
</feature>
<feature type="transmembrane region" description="Helical" evidence="1">
    <location>
        <begin position="47"/>
        <end position="67"/>
    </location>
</feature>
<organism evidence="2 3">
    <name type="scientific">Mariniflexile aquimaris</name>
    <dbReference type="NCBI Taxonomy" id="881009"/>
    <lineage>
        <taxon>Bacteria</taxon>
        <taxon>Pseudomonadati</taxon>
        <taxon>Bacteroidota</taxon>
        <taxon>Flavobacteriia</taxon>
        <taxon>Flavobacteriales</taxon>
        <taxon>Flavobacteriaceae</taxon>
        <taxon>Mariniflexile</taxon>
    </lineage>
</organism>
<proteinExistence type="predicted"/>
<comment type="caution">
    <text evidence="2">The sequence shown here is derived from an EMBL/GenBank/DDBJ whole genome shotgun (WGS) entry which is preliminary data.</text>
</comment>
<reference evidence="3" key="1">
    <citation type="journal article" date="2019" name="Int. J. Syst. Evol. Microbiol.">
        <title>The Global Catalogue of Microorganisms (GCM) 10K type strain sequencing project: providing services to taxonomists for standard genome sequencing and annotation.</title>
        <authorList>
            <consortium name="The Broad Institute Genomics Platform"/>
            <consortium name="The Broad Institute Genome Sequencing Center for Infectious Disease"/>
            <person name="Wu L."/>
            <person name="Ma J."/>
        </authorList>
    </citation>
    <scope>NUCLEOTIDE SEQUENCE [LARGE SCALE GENOMIC DNA]</scope>
    <source>
        <strain evidence="3">CCUG 60529</strain>
    </source>
</reference>
<keyword evidence="1" id="KW-1133">Transmembrane helix</keyword>
<evidence type="ECO:0000256" key="1">
    <source>
        <dbReference type="SAM" id="Phobius"/>
    </source>
</evidence>
<accession>A0ABW3BWY3</accession>
<dbReference type="Proteomes" id="UP001597011">
    <property type="component" value="Unassembled WGS sequence"/>
</dbReference>
<dbReference type="RefSeq" id="WP_379943912.1">
    <property type="nucleotide sequence ID" value="NZ_JBHTIB010000019.1"/>
</dbReference>
<gene>
    <name evidence="2" type="ORF">ACFQ0I_15720</name>
</gene>
<evidence type="ECO:0000313" key="2">
    <source>
        <dbReference type="EMBL" id="MFD0837227.1"/>
    </source>
</evidence>